<evidence type="ECO:0000256" key="2">
    <source>
        <dbReference type="ARBA" id="ARBA00023015"/>
    </source>
</evidence>
<evidence type="ECO:0000256" key="1">
    <source>
        <dbReference type="ARBA" id="ARBA00011046"/>
    </source>
</evidence>
<dbReference type="PIRSF" id="PIRSF019455">
    <property type="entry name" value="CopR_AtkY"/>
    <property type="match status" value="1"/>
</dbReference>
<dbReference type="KEGG" id="sfer:NCTC12278_00401"/>
<dbReference type="InterPro" id="IPR036388">
    <property type="entry name" value="WH-like_DNA-bd_sf"/>
</dbReference>
<dbReference type="Proteomes" id="UP000249495">
    <property type="component" value="Chromosome 1"/>
</dbReference>
<dbReference type="Pfam" id="PF03965">
    <property type="entry name" value="Penicillinase_R"/>
    <property type="match status" value="1"/>
</dbReference>
<proteinExistence type="inferred from homology"/>
<sequence length="145" mass="16188">MGISQAEWEVMRVFWALGEASSSQVIAVLNQKNNWSPSTVKTLIARLVEKGCLGSQRHGKKFLYRSLIEEDRALEEEVSDLFARICVRKHKTLLAELIQKTPMTRADIASLERLLSSKKDKAVASVSCDCIPGQCTCSHHLEVTS</sequence>
<keyword evidence="4" id="KW-0804">Transcription</keyword>
<dbReference type="SUPFAM" id="SSF46785">
    <property type="entry name" value="Winged helix' DNA-binding domain"/>
    <property type="match status" value="1"/>
</dbReference>
<keyword evidence="6" id="KW-1185">Reference proteome</keyword>
<dbReference type="RefSeq" id="WP_018030946.1">
    <property type="nucleotide sequence ID" value="NZ_LS483343.1"/>
</dbReference>
<protein>
    <submittedName>
        <fullName evidence="5">Negative transcriptional regulator, CopY</fullName>
    </submittedName>
</protein>
<organism evidence="5 6">
    <name type="scientific">Streptococcus ferus</name>
    <dbReference type="NCBI Taxonomy" id="1345"/>
    <lineage>
        <taxon>Bacteria</taxon>
        <taxon>Bacillati</taxon>
        <taxon>Bacillota</taxon>
        <taxon>Bacilli</taxon>
        <taxon>Lactobacillales</taxon>
        <taxon>Streptococcaceae</taxon>
        <taxon>Streptococcus</taxon>
    </lineage>
</organism>
<name>A0A2X3VDL6_9STRE</name>
<reference evidence="5 6" key="1">
    <citation type="submission" date="2018-06" db="EMBL/GenBank/DDBJ databases">
        <authorList>
            <consortium name="Pathogen Informatics"/>
            <person name="Doyle S."/>
        </authorList>
    </citation>
    <scope>NUCLEOTIDE SEQUENCE [LARGE SCALE GENOMIC DNA]</scope>
    <source>
        <strain evidence="5 6">NCTC12278</strain>
    </source>
</reference>
<comment type="similarity">
    <text evidence="1">Belongs to the BlaI transcriptional regulatory family.</text>
</comment>
<dbReference type="InterPro" id="IPR014071">
    <property type="entry name" value="Cu_transp_CopY/TcrY"/>
</dbReference>
<dbReference type="NCBIfam" id="TIGR02698">
    <property type="entry name" value="CopY_TcrY"/>
    <property type="match status" value="1"/>
</dbReference>
<keyword evidence="2" id="KW-0805">Transcription regulation</keyword>
<dbReference type="AlphaFoldDB" id="A0A2X3VDL6"/>
<evidence type="ECO:0000313" key="6">
    <source>
        <dbReference type="Proteomes" id="UP000249495"/>
    </source>
</evidence>
<dbReference type="STRING" id="1123303.GCA_000372425_01633"/>
<evidence type="ECO:0000313" key="5">
    <source>
        <dbReference type="EMBL" id="SQF39544.1"/>
    </source>
</evidence>
<dbReference type="Gene3D" id="1.10.10.10">
    <property type="entry name" value="Winged helix-like DNA-binding domain superfamily/Winged helix DNA-binding domain"/>
    <property type="match status" value="1"/>
</dbReference>
<evidence type="ECO:0000256" key="4">
    <source>
        <dbReference type="ARBA" id="ARBA00023163"/>
    </source>
</evidence>
<gene>
    <name evidence="5" type="primary">copY</name>
    <name evidence="5" type="ORF">NCTC12278_00401</name>
</gene>
<evidence type="ECO:0000256" key="3">
    <source>
        <dbReference type="ARBA" id="ARBA00023125"/>
    </source>
</evidence>
<dbReference type="InterPro" id="IPR036390">
    <property type="entry name" value="WH_DNA-bd_sf"/>
</dbReference>
<dbReference type="InterPro" id="IPR005650">
    <property type="entry name" value="BlaI_family"/>
</dbReference>
<keyword evidence="3" id="KW-0238">DNA-binding</keyword>
<dbReference type="OrthoDB" id="1849040at2"/>
<dbReference type="GO" id="GO:0045892">
    <property type="term" value="P:negative regulation of DNA-templated transcription"/>
    <property type="evidence" value="ECO:0007669"/>
    <property type="project" value="InterPro"/>
</dbReference>
<dbReference type="GO" id="GO:0003677">
    <property type="term" value="F:DNA binding"/>
    <property type="evidence" value="ECO:0007669"/>
    <property type="project" value="UniProtKB-KW"/>
</dbReference>
<dbReference type="EMBL" id="LS483343">
    <property type="protein sequence ID" value="SQF39544.1"/>
    <property type="molecule type" value="Genomic_DNA"/>
</dbReference>
<accession>A0A2X3VDL6</accession>